<protein>
    <submittedName>
        <fullName evidence="2">Tripartite tricarboxylate transporter substrate binding protein</fullName>
    </submittedName>
</protein>
<organism evidence="2 3">
    <name type="scientific">Roseomonas indoligenes</name>
    <dbReference type="NCBI Taxonomy" id="2820811"/>
    <lineage>
        <taxon>Bacteria</taxon>
        <taxon>Pseudomonadati</taxon>
        <taxon>Pseudomonadota</taxon>
        <taxon>Alphaproteobacteria</taxon>
        <taxon>Acetobacterales</taxon>
        <taxon>Roseomonadaceae</taxon>
        <taxon>Roseomonas</taxon>
    </lineage>
</organism>
<dbReference type="PIRSF" id="PIRSF017082">
    <property type="entry name" value="YflP"/>
    <property type="match status" value="1"/>
</dbReference>
<dbReference type="SUPFAM" id="SSF53850">
    <property type="entry name" value="Periplasmic binding protein-like II"/>
    <property type="match status" value="1"/>
</dbReference>
<dbReference type="CDD" id="cd07012">
    <property type="entry name" value="PBP2_Bug_TTT"/>
    <property type="match status" value="1"/>
</dbReference>
<dbReference type="AlphaFoldDB" id="A0A940N430"/>
<dbReference type="EMBL" id="JAGIZA010000038">
    <property type="protein sequence ID" value="MBP0496410.1"/>
    <property type="molecule type" value="Genomic_DNA"/>
</dbReference>
<comment type="similarity">
    <text evidence="1">Belongs to the UPF0065 (bug) family.</text>
</comment>
<dbReference type="Pfam" id="PF03401">
    <property type="entry name" value="TctC"/>
    <property type="match status" value="1"/>
</dbReference>
<evidence type="ECO:0000256" key="1">
    <source>
        <dbReference type="ARBA" id="ARBA00006987"/>
    </source>
</evidence>
<dbReference type="PANTHER" id="PTHR42928:SF5">
    <property type="entry name" value="BLR1237 PROTEIN"/>
    <property type="match status" value="1"/>
</dbReference>
<evidence type="ECO:0000313" key="2">
    <source>
        <dbReference type="EMBL" id="MBP0496410.1"/>
    </source>
</evidence>
<dbReference type="InterPro" id="IPR042100">
    <property type="entry name" value="Bug_dom1"/>
</dbReference>
<dbReference type="InterPro" id="IPR005064">
    <property type="entry name" value="BUG"/>
</dbReference>
<accession>A0A940N430</accession>
<sequence length="326" mass="34449">MTGAAEFTTGRRGFTLSALAGLALAGSARAEEEWPQRPLRVVIPWPPGGQVDRYGRPLADALGRILGQPVVIENKGGAGGLIGAEQVSRARPDGYTLLLANNTAIVGSVATNPGNARFDTLKDFTPVGIVQESPGLFVAHPSLGVSNFEEFVAAVRKSPHPVPFASSGQGAAASMAAEAMRRRYGLEFLEVVYQGGGPRMAALLSGEVKFTMFDTNLVREHLASGAVHPLIGTGPARFEELPEVPSFGDIGLTEFDFRNWQALLVPAGVPAPVLQRLREALAEAARSPAFLQVAQDGGTAIFQTGAEAEARIARGFRDIRALQSKN</sequence>
<dbReference type="PANTHER" id="PTHR42928">
    <property type="entry name" value="TRICARBOXYLATE-BINDING PROTEIN"/>
    <property type="match status" value="1"/>
</dbReference>
<dbReference type="Gene3D" id="3.40.190.150">
    <property type="entry name" value="Bordetella uptake gene, domain 1"/>
    <property type="match status" value="1"/>
</dbReference>
<evidence type="ECO:0000313" key="3">
    <source>
        <dbReference type="Proteomes" id="UP000677537"/>
    </source>
</evidence>
<comment type="caution">
    <text evidence="2">The sequence shown here is derived from an EMBL/GenBank/DDBJ whole genome shotgun (WGS) entry which is preliminary data.</text>
</comment>
<proteinExistence type="inferred from homology"/>
<dbReference type="Proteomes" id="UP000677537">
    <property type="component" value="Unassembled WGS sequence"/>
</dbReference>
<dbReference type="RefSeq" id="WP_209377200.1">
    <property type="nucleotide sequence ID" value="NZ_JAGIZA010000038.1"/>
</dbReference>
<gene>
    <name evidence="2" type="ORF">J5Y10_26755</name>
</gene>
<reference evidence="2" key="1">
    <citation type="submission" date="2021-03" db="EMBL/GenBank/DDBJ databases">
        <authorList>
            <person name="So Y."/>
        </authorList>
    </citation>
    <scope>NUCLEOTIDE SEQUENCE</scope>
    <source>
        <strain evidence="2">SG15</strain>
    </source>
</reference>
<keyword evidence="3" id="KW-1185">Reference proteome</keyword>
<name>A0A940N430_9PROT</name>
<dbReference type="Gene3D" id="3.40.190.10">
    <property type="entry name" value="Periplasmic binding protein-like II"/>
    <property type="match status" value="1"/>
</dbReference>